<organism evidence="2">
    <name type="scientific">Tanacetum cinerariifolium</name>
    <name type="common">Dalmatian daisy</name>
    <name type="synonym">Chrysanthemum cinerariifolium</name>
    <dbReference type="NCBI Taxonomy" id="118510"/>
    <lineage>
        <taxon>Eukaryota</taxon>
        <taxon>Viridiplantae</taxon>
        <taxon>Streptophyta</taxon>
        <taxon>Embryophyta</taxon>
        <taxon>Tracheophyta</taxon>
        <taxon>Spermatophyta</taxon>
        <taxon>Magnoliopsida</taxon>
        <taxon>eudicotyledons</taxon>
        <taxon>Gunneridae</taxon>
        <taxon>Pentapetalae</taxon>
        <taxon>asterids</taxon>
        <taxon>campanulids</taxon>
        <taxon>Asterales</taxon>
        <taxon>Asteraceae</taxon>
        <taxon>Asteroideae</taxon>
        <taxon>Anthemideae</taxon>
        <taxon>Anthemidinae</taxon>
        <taxon>Tanacetum</taxon>
    </lineage>
</organism>
<feature type="compositionally biased region" description="Basic and acidic residues" evidence="1">
    <location>
        <begin position="138"/>
        <end position="149"/>
    </location>
</feature>
<reference evidence="2" key="1">
    <citation type="journal article" date="2019" name="Sci. Rep.">
        <title>Draft genome of Tanacetum cinerariifolium, the natural source of mosquito coil.</title>
        <authorList>
            <person name="Yamashiro T."/>
            <person name="Shiraishi A."/>
            <person name="Satake H."/>
            <person name="Nakayama K."/>
        </authorList>
    </citation>
    <scope>NUCLEOTIDE SEQUENCE</scope>
</reference>
<accession>A0A699S062</accession>
<feature type="compositionally biased region" description="Basic and acidic residues" evidence="1">
    <location>
        <begin position="160"/>
        <end position="174"/>
    </location>
</feature>
<dbReference type="AlphaFoldDB" id="A0A699S062"/>
<protein>
    <submittedName>
        <fullName evidence="2">Uncharacterized protein</fullName>
    </submittedName>
</protein>
<evidence type="ECO:0000313" key="2">
    <source>
        <dbReference type="EMBL" id="GFC90770.1"/>
    </source>
</evidence>
<feature type="non-terminal residue" evidence="2">
    <location>
        <position position="213"/>
    </location>
</feature>
<feature type="region of interest" description="Disordered" evidence="1">
    <location>
        <begin position="128"/>
        <end position="181"/>
    </location>
</feature>
<proteinExistence type="predicted"/>
<gene>
    <name evidence="2" type="ORF">Tci_862740</name>
</gene>
<feature type="non-terminal residue" evidence="2">
    <location>
        <position position="1"/>
    </location>
</feature>
<name>A0A699S062_TANCI</name>
<comment type="caution">
    <text evidence="2">The sequence shown here is derived from an EMBL/GenBank/DDBJ whole genome shotgun (WGS) entry which is preliminary data.</text>
</comment>
<evidence type="ECO:0000256" key="1">
    <source>
        <dbReference type="SAM" id="MobiDB-lite"/>
    </source>
</evidence>
<sequence>AHAAHQLIHEAADAPEPVGFVPAAVAADAPDVVEHLGHGAGKPAFLAVEKHAVLRNLDGIHVVRAQGAAAHRVAPAAHHLVLLDALESQRQRGPVAHALVRNNALDAARRVGHGVVFEAFDQALCQRKRRARDQIQPPRREPRPRVEPARRHHHGQFLHDVADNLERRRPRPDDNAGPQHRQLRLLGLPQYVLHRIARAQVHAQTRIVGYARE</sequence>
<dbReference type="EMBL" id="BKCJ011128102">
    <property type="protein sequence ID" value="GFC90770.1"/>
    <property type="molecule type" value="Genomic_DNA"/>
</dbReference>